<dbReference type="Pfam" id="PF05193">
    <property type="entry name" value="Peptidase_M16_C"/>
    <property type="match status" value="1"/>
</dbReference>
<dbReference type="GO" id="GO:0005739">
    <property type="term" value="C:mitochondrion"/>
    <property type="evidence" value="ECO:0007669"/>
    <property type="project" value="TreeGrafter"/>
</dbReference>
<evidence type="ECO:0000256" key="6">
    <source>
        <dbReference type="SAM" id="MobiDB-lite"/>
    </source>
</evidence>
<dbReference type="InterPro" id="IPR050361">
    <property type="entry name" value="MPP/UQCRC_Complex"/>
</dbReference>
<gene>
    <name evidence="8" type="primary">Mo03235</name>
    <name evidence="8" type="ORF">E5Q_03235</name>
</gene>
<sequence length="828" mass="91259">MTKVITSTGSAYWQPKISIEDPQWVQADLETIETTSTGAVIKVAFSVDNWAVGRADLIEWDNCCLPMLEVFFWIRTTDRTVSTLEVPTLHLLCGQDDPDLPPDACDLEAIGSPKGITICHPGFEYVIGNDVRPADQLEYSFSVFVTAKCDASEYEETSQRQVIVQRPGKRDRLLEIAFVAMPPDLAEEEEFWKIQFDDFGEEDVHITPVHSDDQGTRFSVMINNVPVTTDNVNWQMWRRCCIANAFFTIFLTGATGKIVIETSSVTLFCNGAGPTADWEEYDCSRADAAFLQPKEVTQCMPTQRYASLSKSAESRLPTAKPPASPSSAALLQTTTLPNGVRVATESTPGHFVSAGIYVDTGSRYENDRTRGCSHVLDRLAFKSTKSRSGEQMSQELEFLGGQFLSSSSRETIMYQASSYTHSLPKVIALLADTVLNPLITQQELDEQRQAIFWEIKEIKAKPEMILPEILHETAFSGNTLGNPLLCPDEHLESMTPETLRAFVKMWYRPERIVLAGAGIDHQALLDIGREHFGHLPSSITPAQSTSQILHPSPVSSSKASAPRPYKNLSTSAATRAREAAGELADLVASEESEYRKLAIAKARYTGGTCIMENDELEFSHIYIGYEGLSIHDPDIYALATLQVLLGGGSSFSAGGPGKGMYSRLYTSVLNQYHTVDFAAAFHHCYLDSGLFGLALAVAPSFVRQAPQLIAQQLDVITRPAYNGISLAELSRARNQLKSSLMMALESRMVQVEDLGRQVQVHGHKIPVEVMCERIDAVTLDDLHRVATRVLRPDASAGRSGQPTIVFQGNTRGLPDVKSVLRKYGLAGR</sequence>
<evidence type="ECO:0000256" key="1">
    <source>
        <dbReference type="ARBA" id="ARBA00002123"/>
    </source>
</evidence>
<dbReference type="Proteomes" id="UP000009131">
    <property type="component" value="Unassembled WGS sequence"/>
</dbReference>
<dbReference type="PROSITE" id="PS50022">
    <property type="entry name" value="FA58C_3"/>
    <property type="match status" value="1"/>
</dbReference>
<dbReference type="InParanoid" id="G7E156"/>
<dbReference type="Gene3D" id="3.30.830.10">
    <property type="entry name" value="Metalloenzyme, LuxS/M16 peptidase-like"/>
    <property type="match status" value="2"/>
</dbReference>
<accession>G7E156</accession>
<dbReference type="HOGENOM" id="CLU_342269_0_0_1"/>
<dbReference type="FunCoup" id="G7E156">
    <property type="interactions" value="615"/>
</dbReference>
<dbReference type="Pfam" id="PF00675">
    <property type="entry name" value="Peptidase_M16"/>
    <property type="match status" value="1"/>
</dbReference>
<dbReference type="eggNOG" id="KOG2067">
    <property type="taxonomic scope" value="Eukaryota"/>
</dbReference>
<organism evidence="8 9">
    <name type="scientific">Mixia osmundae (strain CBS 9802 / IAM 14324 / JCM 22182 / KY 12970)</name>
    <dbReference type="NCBI Taxonomy" id="764103"/>
    <lineage>
        <taxon>Eukaryota</taxon>
        <taxon>Fungi</taxon>
        <taxon>Dikarya</taxon>
        <taxon>Basidiomycota</taxon>
        <taxon>Pucciniomycotina</taxon>
        <taxon>Mixiomycetes</taxon>
        <taxon>Mixiales</taxon>
        <taxon>Mixiaceae</taxon>
        <taxon>Mixia</taxon>
    </lineage>
</organism>
<dbReference type="SUPFAM" id="SSF63411">
    <property type="entry name" value="LuxS/MPP-like metallohydrolase"/>
    <property type="match status" value="2"/>
</dbReference>
<feature type="domain" description="F5/8 type C" evidence="7">
    <location>
        <begin position="1"/>
        <end position="29"/>
    </location>
</feature>
<dbReference type="OrthoDB" id="277191at2759"/>
<comment type="similarity">
    <text evidence="2 5">Belongs to the peptidase M16 family.</text>
</comment>
<dbReference type="InterPro" id="IPR011249">
    <property type="entry name" value="Metalloenz_LuxS/M16"/>
</dbReference>
<dbReference type="GO" id="GO:0006627">
    <property type="term" value="P:protein processing involved in protein targeting to mitochondrion"/>
    <property type="evidence" value="ECO:0007669"/>
    <property type="project" value="TreeGrafter"/>
</dbReference>
<evidence type="ECO:0000313" key="9">
    <source>
        <dbReference type="Proteomes" id="UP000009131"/>
    </source>
</evidence>
<dbReference type="GO" id="GO:0004222">
    <property type="term" value="F:metalloendopeptidase activity"/>
    <property type="evidence" value="ECO:0007669"/>
    <property type="project" value="InterPro"/>
</dbReference>
<evidence type="ECO:0000313" key="8">
    <source>
        <dbReference type="EMBL" id="GAA96566.1"/>
    </source>
</evidence>
<comment type="function">
    <text evidence="1">Substrate recognition and binding subunit of the essential mitochondrial processing protease (MPP), which cleaves the mitochondrial sequence off newly imported precursors proteins.</text>
</comment>
<dbReference type="PANTHER" id="PTHR11851">
    <property type="entry name" value="METALLOPROTEASE"/>
    <property type="match status" value="1"/>
</dbReference>
<reference evidence="8 9" key="1">
    <citation type="journal article" date="2011" name="J. Gen. Appl. Microbiol.">
        <title>Draft genome sequencing of the enigmatic basidiomycete Mixia osmundae.</title>
        <authorList>
            <person name="Nishida H."/>
            <person name="Nagatsuka Y."/>
            <person name="Sugiyama J."/>
        </authorList>
    </citation>
    <scope>NUCLEOTIDE SEQUENCE [LARGE SCALE GENOMIC DNA]</scope>
    <source>
        <strain evidence="9">CBS 9802 / IAM 14324 / JCM 22182 / KY 12970</strain>
    </source>
</reference>
<dbReference type="InterPro" id="IPR000421">
    <property type="entry name" value="FA58C"/>
</dbReference>
<dbReference type="AlphaFoldDB" id="G7E156"/>
<dbReference type="InterPro" id="IPR001431">
    <property type="entry name" value="Pept_M16_Zn_BS"/>
</dbReference>
<keyword evidence="9" id="KW-1185">Reference proteome</keyword>
<proteinExistence type="inferred from homology"/>
<dbReference type="OMA" id="SARETIM"/>
<dbReference type="InterPro" id="IPR007863">
    <property type="entry name" value="Peptidase_M16_C"/>
</dbReference>
<evidence type="ECO:0000259" key="7">
    <source>
        <dbReference type="PROSITE" id="PS50022"/>
    </source>
</evidence>
<dbReference type="RefSeq" id="XP_014567389.1">
    <property type="nucleotide sequence ID" value="XM_014711903.1"/>
</dbReference>
<feature type="compositionally biased region" description="Low complexity" evidence="6">
    <location>
        <begin position="551"/>
        <end position="565"/>
    </location>
</feature>
<evidence type="ECO:0000256" key="3">
    <source>
        <dbReference type="ARBA" id="ARBA00030006"/>
    </source>
</evidence>
<name>G7E156_MIXOS</name>
<dbReference type="STRING" id="764103.G7E156"/>
<evidence type="ECO:0000256" key="2">
    <source>
        <dbReference type="ARBA" id="ARBA00007261"/>
    </source>
</evidence>
<reference evidence="8 9" key="2">
    <citation type="journal article" date="2012" name="Open Biol.">
        <title>Characteristics of nucleosomes and linker DNA regions on the genome of the basidiomycete Mixia osmundae revealed by mono- and dinucleosome mapping.</title>
        <authorList>
            <person name="Nishida H."/>
            <person name="Kondo S."/>
            <person name="Matsumoto T."/>
            <person name="Suzuki Y."/>
            <person name="Yoshikawa H."/>
            <person name="Taylor T.D."/>
            <person name="Sugiyama J."/>
        </authorList>
    </citation>
    <scope>NUCLEOTIDE SEQUENCE [LARGE SCALE GENOMIC DNA]</scope>
    <source>
        <strain evidence="9">CBS 9802 / IAM 14324 / JCM 22182 / KY 12970</strain>
    </source>
</reference>
<dbReference type="GO" id="GO:0046872">
    <property type="term" value="F:metal ion binding"/>
    <property type="evidence" value="ECO:0007669"/>
    <property type="project" value="InterPro"/>
</dbReference>
<dbReference type="PANTHER" id="PTHR11851:SF49">
    <property type="entry name" value="MITOCHONDRIAL-PROCESSING PEPTIDASE SUBUNIT ALPHA"/>
    <property type="match status" value="1"/>
</dbReference>
<evidence type="ECO:0000256" key="5">
    <source>
        <dbReference type="RuleBase" id="RU004447"/>
    </source>
</evidence>
<dbReference type="EMBL" id="BABT02000102">
    <property type="protein sequence ID" value="GAA96566.1"/>
    <property type="molecule type" value="Genomic_DNA"/>
</dbReference>
<feature type="compositionally biased region" description="Polar residues" evidence="6">
    <location>
        <begin position="540"/>
        <end position="549"/>
    </location>
</feature>
<evidence type="ECO:0000256" key="4">
    <source>
        <dbReference type="ARBA" id="ARBA00032315"/>
    </source>
</evidence>
<dbReference type="InterPro" id="IPR011765">
    <property type="entry name" value="Pept_M16_N"/>
</dbReference>
<dbReference type="PROSITE" id="PS00143">
    <property type="entry name" value="INSULINASE"/>
    <property type="match status" value="1"/>
</dbReference>
<protein>
    <recommendedName>
        <fullName evidence="3">Alpha-MPP</fullName>
    </recommendedName>
    <alternativeName>
        <fullName evidence="4">Inactive zinc metalloprotease alpha</fullName>
    </alternativeName>
</protein>
<comment type="caution">
    <text evidence="8">The sequence shown here is derived from an EMBL/GenBank/DDBJ whole genome shotgun (WGS) entry which is preliminary data.</text>
</comment>
<feature type="region of interest" description="Disordered" evidence="6">
    <location>
        <begin position="540"/>
        <end position="565"/>
    </location>
</feature>